<organism evidence="3 4">
    <name type="scientific">Microlunatus kandeliicorticis</name>
    <dbReference type="NCBI Taxonomy" id="1759536"/>
    <lineage>
        <taxon>Bacteria</taxon>
        <taxon>Bacillati</taxon>
        <taxon>Actinomycetota</taxon>
        <taxon>Actinomycetes</taxon>
        <taxon>Propionibacteriales</taxon>
        <taxon>Propionibacteriaceae</taxon>
        <taxon>Microlunatus</taxon>
    </lineage>
</organism>
<dbReference type="InterPro" id="IPR050275">
    <property type="entry name" value="PGM_Phosphatase"/>
</dbReference>
<evidence type="ECO:0000256" key="2">
    <source>
        <dbReference type="PIRSR" id="PIRSR613078-2"/>
    </source>
</evidence>
<dbReference type="InterPro" id="IPR013078">
    <property type="entry name" value="His_Pase_superF_clade-1"/>
</dbReference>
<proteinExistence type="predicted"/>
<feature type="binding site" evidence="2">
    <location>
        <begin position="10"/>
        <end position="17"/>
    </location>
    <ligand>
        <name>substrate</name>
    </ligand>
</feature>
<gene>
    <name evidence="3" type="ORF">FHX74_003596</name>
</gene>
<dbReference type="GO" id="GO:0004619">
    <property type="term" value="F:phosphoglycerate mutase activity"/>
    <property type="evidence" value="ECO:0007669"/>
    <property type="project" value="UniProtKB-EC"/>
</dbReference>
<dbReference type="EC" id="5.4.2.12" evidence="3"/>
<feature type="active site" description="Tele-phosphohistidine intermediate" evidence="1">
    <location>
        <position position="11"/>
    </location>
</feature>
<dbReference type="PANTHER" id="PTHR48100:SF62">
    <property type="entry name" value="GLUCOSYL-3-PHOSPHOGLYCERATE PHOSPHATASE"/>
    <property type="match status" value="1"/>
</dbReference>
<name>A0A7W3IVM9_9ACTN</name>
<dbReference type="CDD" id="cd07067">
    <property type="entry name" value="HP_PGM_like"/>
    <property type="match status" value="1"/>
</dbReference>
<dbReference type="Pfam" id="PF00300">
    <property type="entry name" value="His_Phos_1"/>
    <property type="match status" value="1"/>
</dbReference>
<dbReference type="GO" id="GO:0016791">
    <property type="term" value="F:phosphatase activity"/>
    <property type="evidence" value="ECO:0007669"/>
    <property type="project" value="TreeGrafter"/>
</dbReference>
<dbReference type="SUPFAM" id="SSF53254">
    <property type="entry name" value="Phosphoglycerate mutase-like"/>
    <property type="match status" value="1"/>
</dbReference>
<feature type="binding site" evidence="2">
    <location>
        <position position="60"/>
    </location>
    <ligand>
        <name>substrate</name>
    </ligand>
</feature>
<dbReference type="SMART" id="SM00855">
    <property type="entry name" value="PGAM"/>
    <property type="match status" value="1"/>
</dbReference>
<keyword evidence="3" id="KW-0413">Isomerase</keyword>
<dbReference type="RefSeq" id="WP_182561551.1">
    <property type="nucleotide sequence ID" value="NZ_JACGWT010000006.1"/>
</dbReference>
<dbReference type="InterPro" id="IPR029033">
    <property type="entry name" value="His_PPase_superfam"/>
</dbReference>
<evidence type="ECO:0000313" key="3">
    <source>
        <dbReference type="EMBL" id="MBA8795955.1"/>
    </source>
</evidence>
<comment type="caution">
    <text evidence="3">The sequence shown here is derived from an EMBL/GenBank/DDBJ whole genome shotgun (WGS) entry which is preliminary data.</text>
</comment>
<keyword evidence="4" id="KW-1185">Reference proteome</keyword>
<reference evidence="3 4" key="1">
    <citation type="submission" date="2020-07" db="EMBL/GenBank/DDBJ databases">
        <title>Sequencing the genomes of 1000 actinobacteria strains.</title>
        <authorList>
            <person name="Klenk H.-P."/>
        </authorList>
    </citation>
    <scope>NUCLEOTIDE SEQUENCE [LARGE SCALE GENOMIC DNA]</scope>
    <source>
        <strain evidence="3 4">DSM 100723</strain>
    </source>
</reference>
<dbReference type="GO" id="GO:0005737">
    <property type="term" value="C:cytoplasm"/>
    <property type="evidence" value="ECO:0007669"/>
    <property type="project" value="TreeGrafter"/>
</dbReference>
<dbReference type="AlphaFoldDB" id="A0A7W3IVM9"/>
<accession>A0A7W3IVM9</accession>
<sequence>MTAARLIIWRHGRTAWNATGRFQGQADIPLDEVGRGQAAAAAPRIAALGPTAIVASDLSRAAETADALARVTGLTVTYDRRLREIDVGSWEGLTVATVEQQDPGHVHDHHLGADFRRSATGETAGEVADRVAAALTEIVGAADDDAVVVAVMHGLAGRVGMARFLDLEPNRFGGMRNCGWINLERHRLGHWLVREYNATAPETGMPAPEDRVA</sequence>
<evidence type="ECO:0000313" key="4">
    <source>
        <dbReference type="Proteomes" id="UP000523079"/>
    </source>
</evidence>
<protein>
    <submittedName>
        <fullName evidence="3">Putative phosphoglycerate mutase</fullName>
        <ecNumber evidence="3">5.4.2.12</ecNumber>
    </submittedName>
</protein>
<feature type="active site" description="Proton donor/acceptor" evidence="1">
    <location>
        <position position="84"/>
    </location>
</feature>
<dbReference type="Proteomes" id="UP000523079">
    <property type="component" value="Unassembled WGS sequence"/>
</dbReference>
<dbReference type="Gene3D" id="3.40.50.1240">
    <property type="entry name" value="Phosphoglycerate mutase-like"/>
    <property type="match status" value="1"/>
</dbReference>
<evidence type="ECO:0000256" key="1">
    <source>
        <dbReference type="PIRSR" id="PIRSR613078-1"/>
    </source>
</evidence>
<dbReference type="PANTHER" id="PTHR48100">
    <property type="entry name" value="BROAD-SPECIFICITY PHOSPHATASE YOR283W-RELATED"/>
    <property type="match status" value="1"/>
</dbReference>
<dbReference type="EMBL" id="JACGWT010000006">
    <property type="protein sequence ID" value="MBA8795955.1"/>
    <property type="molecule type" value="Genomic_DNA"/>
</dbReference>